<evidence type="ECO:0000313" key="4">
    <source>
        <dbReference type="EMBL" id="KUJ15278.1"/>
    </source>
</evidence>
<dbReference type="InParanoid" id="A0A194X523"/>
<feature type="transmembrane region" description="Helical" evidence="2">
    <location>
        <begin position="377"/>
        <end position="399"/>
    </location>
</feature>
<evidence type="ECO:0000256" key="3">
    <source>
        <dbReference type="SAM" id="SignalP"/>
    </source>
</evidence>
<accession>A0A194X523</accession>
<dbReference type="AlphaFoldDB" id="A0A194X523"/>
<sequence length="473" mass="50786">MMSIAALVYEILFLLSLFISSSFAQSCSSNDTACLQACDIPSLSEYSIWTVNSSEDLDNLTPQGCNWINASISIGANYSGQFVLDGIRVITGQIASNGFTHESLQNVSAIIMPDLLTLECLFVRDTANLLSISMPSLQNVTTLELQISGPTALEFNSLTYASNIIISGPVGDIYFQSLANVNSSLEISSSDTFEDLSAYGYNTSNVFPPLSLRFPFLVNATGIDISGNISEIYMPNLAIAENGHLTNGIVIETYGVPIDVSFPKLDTLQDMVLAGTMKGVSFPSLQNVPGHIAIESVTPVSLNLSSLVNVTGIAIDGNVTGVFLPSLKNITTLSIFSKLPLSCTPTQKIFESIRQSTTGYDCSSSDTSSHLSTGDKVGIGIGSAAAGSMILACLSYFYLRRKRNQNVVKERTNEHELQDRGGRPIYHEDDYPPEYSSRAGTDIGSTHSDETIVEDAGDRRTATASAEEGRTTE</sequence>
<feature type="compositionally biased region" description="Basic and acidic residues" evidence="1">
    <location>
        <begin position="456"/>
        <end position="473"/>
    </location>
</feature>
<evidence type="ECO:0000256" key="2">
    <source>
        <dbReference type="SAM" id="Phobius"/>
    </source>
</evidence>
<keyword evidence="2" id="KW-0812">Transmembrane</keyword>
<protein>
    <submittedName>
        <fullName evidence="4">Uncharacterized protein</fullName>
    </submittedName>
</protein>
<feature type="signal peptide" evidence="3">
    <location>
        <begin position="1"/>
        <end position="24"/>
    </location>
</feature>
<organism evidence="4 5">
    <name type="scientific">Mollisia scopiformis</name>
    <name type="common">Conifer needle endophyte fungus</name>
    <name type="synonym">Phialocephala scopiformis</name>
    <dbReference type="NCBI Taxonomy" id="149040"/>
    <lineage>
        <taxon>Eukaryota</taxon>
        <taxon>Fungi</taxon>
        <taxon>Dikarya</taxon>
        <taxon>Ascomycota</taxon>
        <taxon>Pezizomycotina</taxon>
        <taxon>Leotiomycetes</taxon>
        <taxon>Helotiales</taxon>
        <taxon>Mollisiaceae</taxon>
        <taxon>Mollisia</taxon>
    </lineage>
</organism>
<keyword evidence="5" id="KW-1185">Reference proteome</keyword>
<feature type="region of interest" description="Disordered" evidence="1">
    <location>
        <begin position="409"/>
        <end position="473"/>
    </location>
</feature>
<dbReference type="GeneID" id="28820586"/>
<dbReference type="EMBL" id="KQ947418">
    <property type="protein sequence ID" value="KUJ15278.1"/>
    <property type="molecule type" value="Genomic_DNA"/>
</dbReference>
<dbReference type="OrthoDB" id="3561772at2759"/>
<gene>
    <name evidence="4" type="ORF">LY89DRAFT_619125</name>
</gene>
<evidence type="ECO:0000313" key="5">
    <source>
        <dbReference type="Proteomes" id="UP000070700"/>
    </source>
</evidence>
<evidence type="ECO:0000256" key="1">
    <source>
        <dbReference type="SAM" id="MobiDB-lite"/>
    </source>
</evidence>
<dbReference type="RefSeq" id="XP_018069633.1">
    <property type="nucleotide sequence ID" value="XM_018210860.1"/>
</dbReference>
<proteinExistence type="predicted"/>
<dbReference type="SUPFAM" id="SSF52058">
    <property type="entry name" value="L domain-like"/>
    <property type="match status" value="1"/>
</dbReference>
<keyword evidence="3" id="KW-0732">Signal</keyword>
<feature type="compositionally biased region" description="Basic and acidic residues" evidence="1">
    <location>
        <begin position="409"/>
        <end position="430"/>
    </location>
</feature>
<keyword evidence="2" id="KW-0472">Membrane</keyword>
<dbReference type="Proteomes" id="UP000070700">
    <property type="component" value="Unassembled WGS sequence"/>
</dbReference>
<dbReference type="KEGG" id="psco:LY89DRAFT_619125"/>
<name>A0A194X523_MOLSC</name>
<keyword evidence="2" id="KW-1133">Transmembrane helix</keyword>
<reference evidence="4 5" key="1">
    <citation type="submission" date="2015-10" db="EMBL/GenBank/DDBJ databases">
        <title>Full genome of DAOMC 229536 Phialocephala scopiformis, a fungal endophyte of spruce producing the potent anti-insectan compound rugulosin.</title>
        <authorList>
            <consortium name="DOE Joint Genome Institute"/>
            <person name="Walker A.K."/>
            <person name="Frasz S.L."/>
            <person name="Seifert K.A."/>
            <person name="Miller J.D."/>
            <person name="Mondo S.J."/>
            <person name="Labutti K."/>
            <person name="Lipzen A."/>
            <person name="Dockter R."/>
            <person name="Kennedy M."/>
            <person name="Grigoriev I.V."/>
            <person name="Spatafora J.W."/>
        </authorList>
    </citation>
    <scope>NUCLEOTIDE SEQUENCE [LARGE SCALE GENOMIC DNA]</scope>
    <source>
        <strain evidence="4 5">CBS 120377</strain>
    </source>
</reference>
<feature type="chain" id="PRO_5008267910" evidence="3">
    <location>
        <begin position="25"/>
        <end position="473"/>
    </location>
</feature>